<proteinExistence type="predicted"/>
<reference evidence="1 2" key="1">
    <citation type="submission" date="2023-07" db="EMBL/GenBank/DDBJ databases">
        <title>Genomic Encyclopedia of Type Strains, Phase IV (KMG-IV): sequencing the most valuable type-strain genomes for metagenomic binning, comparative biology and taxonomic classification.</title>
        <authorList>
            <person name="Goeker M."/>
        </authorList>
    </citation>
    <scope>NUCLEOTIDE SEQUENCE [LARGE SCALE GENOMIC DNA]</scope>
    <source>
        <strain evidence="1 2">DSM 23837</strain>
    </source>
</reference>
<organism evidence="1 2">
    <name type="scientific">Bacillus chungangensis</name>
    <dbReference type="NCBI Taxonomy" id="587633"/>
    <lineage>
        <taxon>Bacteria</taxon>
        <taxon>Bacillati</taxon>
        <taxon>Bacillota</taxon>
        <taxon>Bacilli</taxon>
        <taxon>Bacillales</taxon>
        <taxon>Bacillaceae</taxon>
        <taxon>Bacillus</taxon>
    </lineage>
</organism>
<sequence>MNTTILKRILLIGISIFLLTGCQMELKKNVGEQNGFQIEKIEKKEKE</sequence>
<name>A0ABT9WNB0_9BACI</name>
<evidence type="ECO:0000313" key="1">
    <source>
        <dbReference type="EMBL" id="MDQ0174270.1"/>
    </source>
</evidence>
<keyword evidence="1" id="KW-0449">Lipoprotein</keyword>
<gene>
    <name evidence="1" type="ORF">J2S08_000101</name>
</gene>
<comment type="caution">
    <text evidence="1">The sequence shown here is derived from an EMBL/GenBank/DDBJ whole genome shotgun (WGS) entry which is preliminary data.</text>
</comment>
<accession>A0ABT9WNB0</accession>
<dbReference type="Proteomes" id="UP001223586">
    <property type="component" value="Unassembled WGS sequence"/>
</dbReference>
<dbReference type="PROSITE" id="PS51257">
    <property type="entry name" value="PROKAR_LIPOPROTEIN"/>
    <property type="match status" value="1"/>
</dbReference>
<dbReference type="EMBL" id="JAUSTT010000001">
    <property type="protein sequence ID" value="MDQ0174270.1"/>
    <property type="molecule type" value="Genomic_DNA"/>
</dbReference>
<evidence type="ECO:0000313" key="2">
    <source>
        <dbReference type="Proteomes" id="UP001223586"/>
    </source>
</evidence>
<dbReference type="RefSeq" id="WP_307225603.1">
    <property type="nucleotide sequence ID" value="NZ_JAUSTT010000001.1"/>
</dbReference>
<protein>
    <submittedName>
        <fullName evidence="1">PBP1b-binding outer membrane lipoprotein LpoB</fullName>
    </submittedName>
</protein>
<keyword evidence="2" id="KW-1185">Reference proteome</keyword>